<comment type="caution">
    <text evidence="1">The sequence shown here is derived from an EMBL/GenBank/DDBJ whole genome shotgun (WGS) entry which is preliminary data.</text>
</comment>
<keyword evidence="2" id="KW-1185">Reference proteome</keyword>
<evidence type="ECO:0000313" key="2">
    <source>
        <dbReference type="Proteomes" id="UP001063166"/>
    </source>
</evidence>
<sequence length="471" mass="54532">MAQQSLNRYIKTFTSPLKLVTLWDTKHDCRHLKCKRLRNERVPPISRLPVEVLCMIFEIVYLEPDPYWPDLPLTWTEITLSHVSAHWRRTALHMPLLWSRIFVGWTHAAASTEAYLKRSGRRPLSIIINFVAKAALTRPKFRAIWHRLMREMSRWRFLEIANDEDLYGTLAFLEDASAPLLEEIEINNEEYDALMDVEPTPRRTILRGGAPRLKSIDCWGLIPRNFWPPLSGLTMLQFTYLPEEWPSLQYAEFASLVNALPALTHLSVEGEPVSEYPRDAKLVFPSLLVLRMTGTHGEESDHVPRFWLYATAPLLSTLHLLQYHDSDIQELRNPYGPHPVFPSLASLITEELDWSERMSPGFSAEAFETLATAFPSIKHLMVMNEHDPALTMLSVTDRWPDTMLVSLWGGTNLDMDIFKIQKMLRTRIARGRPIPKLCIANRPPTFPMFFVRNYVALELIKKPVNWGDFFC</sequence>
<name>A0A9P3PED3_LYOSH</name>
<dbReference type="Proteomes" id="UP001063166">
    <property type="component" value="Unassembled WGS sequence"/>
</dbReference>
<proteinExistence type="predicted"/>
<dbReference type="AlphaFoldDB" id="A0A9P3PED3"/>
<evidence type="ECO:0008006" key="3">
    <source>
        <dbReference type="Google" id="ProtNLM"/>
    </source>
</evidence>
<gene>
    <name evidence="1" type="ORF">LshimejAT787_0112790</name>
</gene>
<organism evidence="1 2">
    <name type="scientific">Lyophyllum shimeji</name>
    <name type="common">Hon-shimeji</name>
    <name type="synonym">Tricholoma shimeji</name>
    <dbReference type="NCBI Taxonomy" id="47721"/>
    <lineage>
        <taxon>Eukaryota</taxon>
        <taxon>Fungi</taxon>
        <taxon>Dikarya</taxon>
        <taxon>Basidiomycota</taxon>
        <taxon>Agaricomycotina</taxon>
        <taxon>Agaricomycetes</taxon>
        <taxon>Agaricomycetidae</taxon>
        <taxon>Agaricales</taxon>
        <taxon>Tricholomatineae</taxon>
        <taxon>Lyophyllaceae</taxon>
        <taxon>Lyophyllum</taxon>
    </lineage>
</organism>
<accession>A0A9P3PED3</accession>
<reference evidence="1" key="1">
    <citation type="submission" date="2022-07" db="EMBL/GenBank/DDBJ databases">
        <title>The genome of Lyophyllum shimeji provides insight into the initial evolution of ectomycorrhizal fungal genome.</title>
        <authorList>
            <person name="Kobayashi Y."/>
            <person name="Shibata T."/>
            <person name="Hirakawa H."/>
            <person name="Shigenobu S."/>
            <person name="Nishiyama T."/>
            <person name="Yamada A."/>
            <person name="Hasebe M."/>
            <person name="Kawaguchi M."/>
        </authorList>
    </citation>
    <scope>NUCLEOTIDE SEQUENCE</scope>
    <source>
        <strain evidence="1">AT787</strain>
    </source>
</reference>
<dbReference type="OrthoDB" id="2916199at2759"/>
<dbReference type="EMBL" id="BRPK01000001">
    <property type="protein sequence ID" value="GLB34395.1"/>
    <property type="molecule type" value="Genomic_DNA"/>
</dbReference>
<dbReference type="Gene3D" id="1.20.1280.50">
    <property type="match status" value="1"/>
</dbReference>
<evidence type="ECO:0000313" key="1">
    <source>
        <dbReference type="EMBL" id="GLB34395.1"/>
    </source>
</evidence>
<protein>
    <recommendedName>
        <fullName evidence="3">F-box domain-containing protein</fullName>
    </recommendedName>
</protein>